<name>A0A366HKA5_9BACT</name>
<sequence>MHRLLPFLSLLAFVLPVAAEEKAPSPPEGFIAIFNGRSLEGWSGSDKYWSVEDGALTGVTDGKLDYNRFITWKGGQVKNFELRVKVKVTKGGNSGLQYRGKERPDLGEWVVTGYQCDVVPAREDYNGMLYEERGRRILAHTGEKVVIDPQGQPWVVGKLPTQVFPPDEWHDYRVVVEGNHHQHWIDGVQTVDVVDLDETGRALEGVVAVQVHVGPAMKIQYKDFFVKHLPADLPLLTPAQAPVPADAVKVVPQGGGKPKKQASK</sequence>
<reference evidence="3 4" key="1">
    <citation type="submission" date="2018-06" db="EMBL/GenBank/DDBJ databases">
        <title>Genomic Encyclopedia of Type Strains, Phase IV (KMG-IV): sequencing the most valuable type-strain genomes for metagenomic binning, comparative biology and taxonomic classification.</title>
        <authorList>
            <person name="Goeker M."/>
        </authorList>
    </citation>
    <scope>NUCLEOTIDE SEQUENCE [LARGE SCALE GENOMIC DNA]</scope>
    <source>
        <strain evidence="3 4">DSM 25532</strain>
    </source>
</reference>
<gene>
    <name evidence="3" type="ORF">DES53_106383</name>
</gene>
<dbReference type="Gene3D" id="2.60.120.560">
    <property type="entry name" value="Exo-inulinase, domain 1"/>
    <property type="match status" value="1"/>
</dbReference>
<evidence type="ECO:0000256" key="1">
    <source>
        <dbReference type="SAM" id="SignalP"/>
    </source>
</evidence>
<comment type="caution">
    <text evidence="3">The sequence shown here is derived from an EMBL/GenBank/DDBJ whole genome shotgun (WGS) entry which is preliminary data.</text>
</comment>
<dbReference type="AlphaFoldDB" id="A0A366HKA5"/>
<dbReference type="Pfam" id="PF06439">
    <property type="entry name" value="3keto-disac_hyd"/>
    <property type="match status" value="1"/>
</dbReference>
<keyword evidence="1" id="KW-0732">Signal</keyword>
<dbReference type="EMBL" id="QNRR01000006">
    <property type="protein sequence ID" value="RBP42674.1"/>
    <property type="molecule type" value="Genomic_DNA"/>
</dbReference>
<proteinExistence type="predicted"/>
<evidence type="ECO:0000313" key="4">
    <source>
        <dbReference type="Proteomes" id="UP000253426"/>
    </source>
</evidence>
<dbReference type="RefSeq" id="WP_113959791.1">
    <property type="nucleotide sequence ID" value="NZ_QNRR01000006.1"/>
</dbReference>
<dbReference type="InterPro" id="IPR010496">
    <property type="entry name" value="AL/BT2_dom"/>
</dbReference>
<feature type="signal peptide" evidence="1">
    <location>
        <begin position="1"/>
        <end position="19"/>
    </location>
</feature>
<accession>A0A366HKA5</accession>
<feature type="chain" id="PRO_5016950707" evidence="1">
    <location>
        <begin position="20"/>
        <end position="264"/>
    </location>
</feature>
<feature type="domain" description="3-keto-alpha-glucoside-1,2-lyase/3-keto-2-hydroxy-glucal hydratase" evidence="2">
    <location>
        <begin position="29"/>
        <end position="227"/>
    </location>
</feature>
<dbReference type="Proteomes" id="UP000253426">
    <property type="component" value="Unassembled WGS sequence"/>
</dbReference>
<keyword evidence="4" id="KW-1185">Reference proteome</keyword>
<organism evidence="3 4">
    <name type="scientific">Roseimicrobium gellanilyticum</name>
    <dbReference type="NCBI Taxonomy" id="748857"/>
    <lineage>
        <taxon>Bacteria</taxon>
        <taxon>Pseudomonadati</taxon>
        <taxon>Verrucomicrobiota</taxon>
        <taxon>Verrucomicrobiia</taxon>
        <taxon>Verrucomicrobiales</taxon>
        <taxon>Verrucomicrobiaceae</taxon>
        <taxon>Roseimicrobium</taxon>
    </lineage>
</organism>
<protein>
    <submittedName>
        <fullName evidence="3">Uncharacterized protein DUF1080</fullName>
    </submittedName>
</protein>
<evidence type="ECO:0000259" key="2">
    <source>
        <dbReference type="Pfam" id="PF06439"/>
    </source>
</evidence>
<evidence type="ECO:0000313" key="3">
    <source>
        <dbReference type="EMBL" id="RBP42674.1"/>
    </source>
</evidence>
<dbReference type="OrthoDB" id="176168at2"/>
<dbReference type="GO" id="GO:0016787">
    <property type="term" value="F:hydrolase activity"/>
    <property type="evidence" value="ECO:0007669"/>
    <property type="project" value="InterPro"/>
</dbReference>